<dbReference type="EMBL" id="JAUSUH010000005">
    <property type="protein sequence ID" value="MDQ0348182.1"/>
    <property type="molecule type" value="Genomic_DNA"/>
</dbReference>
<keyword evidence="8" id="KW-0963">Cytoplasm</keyword>
<evidence type="ECO:0000256" key="1">
    <source>
        <dbReference type="ARBA" id="ARBA00002834"/>
    </source>
</evidence>
<dbReference type="EC" id="2.8.1.10" evidence="3 8"/>
<evidence type="ECO:0000259" key="9">
    <source>
        <dbReference type="Pfam" id="PF05690"/>
    </source>
</evidence>
<protein>
    <recommendedName>
        <fullName evidence="3 8">Thiazole synthase</fullName>
        <ecNumber evidence="3 8">2.8.1.10</ecNumber>
    </recommendedName>
</protein>
<keyword evidence="5 8" id="KW-0784">Thiamine biosynthesis</keyword>
<evidence type="ECO:0000256" key="5">
    <source>
        <dbReference type="ARBA" id="ARBA00022977"/>
    </source>
</evidence>
<comment type="subcellular location">
    <subcellularLocation>
        <location evidence="8">Cytoplasm</location>
    </subcellularLocation>
</comment>
<evidence type="ECO:0000256" key="7">
    <source>
        <dbReference type="ARBA" id="ARBA00049897"/>
    </source>
</evidence>
<dbReference type="PANTHER" id="PTHR34266">
    <property type="entry name" value="THIAZOLE SYNTHASE"/>
    <property type="match status" value="1"/>
</dbReference>
<feature type="binding site" evidence="8">
    <location>
        <begin position="220"/>
        <end position="221"/>
    </location>
    <ligand>
        <name>1-deoxy-D-xylulose 5-phosphate</name>
        <dbReference type="ChEBI" id="CHEBI:57792"/>
    </ligand>
</feature>
<dbReference type="CDD" id="cd04728">
    <property type="entry name" value="ThiG"/>
    <property type="match status" value="1"/>
</dbReference>
<dbReference type="Proteomes" id="UP001238467">
    <property type="component" value="Unassembled WGS sequence"/>
</dbReference>
<comment type="catalytic activity">
    <reaction evidence="7 8">
        <text>[ThiS sulfur-carrier protein]-C-terminal-Gly-aminoethanethioate + 2-iminoacetate + 1-deoxy-D-xylulose 5-phosphate = [ThiS sulfur-carrier protein]-C-terminal Gly-Gly + 2-[(2R,5Z)-2-carboxy-4-methylthiazol-5(2H)-ylidene]ethyl phosphate + 2 H2O + H(+)</text>
        <dbReference type="Rhea" id="RHEA:26297"/>
        <dbReference type="Rhea" id="RHEA-COMP:12909"/>
        <dbReference type="Rhea" id="RHEA-COMP:19908"/>
        <dbReference type="ChEBI" id="CHEBI:15377"/>
        <dbReference type="ChEBI" id="CHEBI:15378"/>
        <dbReference type="ChEBI" id="CHEBI:57792"/>
        <dbReference type="ChEBI" id="CHEBI:62899"/>
        <dbReference type="ChEBI" id="CHEBI:77846"/>
        <dbReference type="ChEBI" id="CHEBI:90778"/>
        <dbReference type="ChEBI" id="CHEBI:232372"/>
        <dbReference type="EC" id="2.8.1.10"/>
    </reaction>
</comment>
<feature type="binding site" evidence="8">
    <location>
        <begin position="198"/>
        <end position="199"/>
    </location>
    <ligand>
        <name>1-deoxy-D-xylulose 5-phosphate</name>
        <dbReference type="ChEBI" id="CHEBI:57792"/>
    </ligand>
</feature>
<feature type="binding site" evidence="8">
    <location>
        <position position="171"/>
    </location>
    <ligand>
        <name>1-deoxy-D-xylulose 5-phosphate</name>
        <dbReference type="ChEBI" id="CHEBI:57792"/>
    </ligand>
</feature>
<dbReference type="SUPFAM" id="SSF110399">
    <property type="entry name" value="ThiG-like"/>
    <property type="match status" value="1"/>
</dbReference>
<sequence>MDAMTHKATMSAADPVTFYGTEVASRLLLGTAQYPSPAILAEAIRASGTEIVTVSLRRESGAAKAGQSFWQLIRDLGVKVLPNTAGCRTVKEAVTTAEMARELFGTPWVKLEVIGEDDTLQPDVFGLVEAARILSRDGFQVFPYTTEDLVVAEKLVSAGCEVLMPWGAPIGSGRGLNNPYGLRSMRAHFPGIPLVVDAGVGLPSHAAAAMELGYDAVLLNTAVAKAGDPVRMARAFAAAIAAGREAVIADPMEVRDMAAPSTPVMGRALLGS</sequence>
<feature type="domain" description="Thiazole synthase ThiG" evidence="9">
    <location>
        <begin position="18"/>
        <end position="263"/>
    </location>
</feature>
<dbReference type="HAMAP" id="MF_00443">
    <property type="entry name" value="ThiG"/>
    <property type="match status" value="1"/>
</dbReference>
<keyword evidence="4 8" id="KW-0808">Transferase</keyword>
<dbReference type="PANTHER" id="PTHR34266:SF2">
    <property type="entry name" value="THIAZOLE SYNTHASE"/>
    <property type="match status" value="1"/>
</dbReference>
<dbReference type="InterPro" id="IPR033983">
    <property type="entry name" value="Thiazole_synthase_ThiG"/>
</dbReference>
<dbReference type="InterPro" id="IPR008867">
    <property type="entry name" value="ThiG"/>
</dbReference>
<evidence type="ECO:0000313" key="11">
    <source>
        <dbReference type="Proteomes" id="UP001238467"/>
    </source>
</evidence>
<evidence type="ECO:0000256" key="3">
    <source>
        <dbReference type="ARBA" id="ARBA00011960"/>
    </source>
</evidence>
<feature type="active site" description="Schiff-base intermediate with DXP" evidence="8">
    <location>
        <position position="110"/>
    </location>
</feature>
<comment type="pathway">
    <text evidence="2 8">Cofactor biosynthesis; thiamine diphosphate biosynthesis.</text>
</comment>
<dbReference type="InterPro" id="IPR013785">
    <property type="entry name" value="Aldolase_TIM"/>
</dbReference>
<proteinExistence type="inferred from homology"/>
<keyword evidence="11" id="KW-1185">Reference proteome</keyword>
<comment type="subunit">
    <text evidence="8">Homotetramer. Forms heterodimers with either ThiH or ThiS.</text>
</comment>
<accession>A0ABU0DIC8</accession>
<evidence type="ECO:0000313" key="10">
    <source>
        <dbReference type="EMBL" id="MDQ0348182.1"/>
    </source>
</evidence>
<evidence type="ECO:0000256" key="8">
    <source>
        <dbReference type="HAMAP-Rule" id="MF_00443"/>
    </source>
</evidence>
<dbReference type="GO" id="GO:1990107">
    <property type="term" value="F:thiazole synthase activity"/>
    <property type="evidence" value="ECO:0007669"/>
    <property type="project" value="UniProtKB-EC"/>
</dbReference>
<evidence type="ECO:0000256" key="4">
    <source>
        <dbReference type="ARBA" id="ARBA00022679"/>
    </source>
</evidence>
<evidence type="ECO:0000256" key="2">
    <source>
        <dbReference type="ARBA" id="ARBA00004948"/>
    </source>
</evidence>
<dbReference type="Gene3D" id="3.20.20.70">
    <property type="entry name" value="Aldolase class I"/>
    <property type="match status" value="1"/>
</dbReference>
<comment type="function">
    <text evidence="1 8">Catalyzes the rearrangement of 1-deoxy-D-xylulose 5-phosphate (DXP) to produce the thiazole phosphate moiety of thiamine. Sulfur is provided by the thiocarboxylate moiety of the carrier protein ThiS. In vitro, sulfur can be provided by H(2)S.</text>
</comment>
<comment type="similarity">
    <text evidence="8">Belongs to the ThiG family.</text>
</comment>
<reference evidence="10 11" key="1">
    <citation type="submission" date="2023-07" db="EMBL/GenBank/DDBJ databases">
        <title>Genomic Encyclopedia of Type Strains, Phase IV (KMG-IV): sequencing the most valuable type-strain genomes for metagenomic binning, comparative biology and taxonomic classification.</title>
        <authorList>
            <person name="Goeker M."/>
        </authorList>
    </citation>
    <scope>NUCLEOTIDE SEQUENCE [LARGE SCALE GENOMIC DNA]</scope>
    <source>
        <strain evidence="10 11">DSM 1277</strain>
    </source>
</reference>
<organism evidence="10 11">
    <name type="scientific">Ancylobacter vacuolatus</name>
    <dbReference type="NCBI Taxonomy" id="223389"/>
    <lineage>
        <taxon>Bacteria</taxon>
        <taxon>Pseudomonadati</taxon>
        <taxon>Pseudomonadota</taxon>
        <taxon>Alphaproteobacteria</taxon>
        <taxon>Hyphomicrobiales</taxon>
        <taxon>Xanthobacteraceae</taxon>
        <taxon>Ancylobacter</taxon>
    </lineage>
</organism>
<gene>
    <name evidence="8" type="primary">thiG</name>
    <name evidence="10" type="ORF">J2S76_002611</name>
</gene>
<evidence type="ECO:0000256" key="6">
    <source>
        <dbReference type="ARBA" id="ARBA00023270"/>
    </source>
</evidence>
<dbReference type="Pfam" id="PF05690">
    <property type="entry name" value="ThiG"/>
    <property type="match status" value="1"/>
</dbReference>
<comment type="caution">
    <text evidence="10">The sequence shown here is derived from an EMBL/GenBank/DDBJ whole genome shotgun (WGS) entry which is preliminary data.</text>
</comment>
<name>A0ABU0DIC8_9HYPH</name>
<keyword evidence="6 8" id="KW-0704">Schiff base</keyword>